<sequence>MIRNMDEAINRIHKDFPIVDAHFDLLYDVVRQRQLGRSKVIETDYLPGFKEGGVNIVVSSLYIDEIFIPEMALRRALDQISALYEEVDESRDKIMLCRNYKEIEVAIKEDKLGILLSFEGIEPLYNDLNLLRIFYELGVRIVGLTWSRRNYAADGCHFNMVKEGKKGGLTSFGVELIEMAEDLGMFIDVSHLNDEGFWDVLEVSKKTIIASHSNCRKLVPVMRNLTDEQIKAIALKNGVIGINIANKFVADNDNMANTKALVDHIDYIVNLVGIKHVGFGFDFCDELRKYELPKIVNSKRESYDILKGHKEIKEITKELIKRGYKEEDINMIFGENFLRVYRAVL</sequence>
<dbReference type="Proteomes" id="UP000324646">
    <property type="component" value="Chromosome"/>
</dbReference>
<dbReference type="OrthoDB" id="9804920at2"/>
<evidence type="ECO:0000313" key="1">
    <source>
        <dbReference type="EMBL" id="QEK13326.1"/>
    </source>
</evidence>
<dbReference type="GO" id="GO:0070573">
    <property type="term" value="F:metallodipeptidase activity"/>
    <property type="evidence" value="ECO:0007669"/>
    <property type="project" value="InterPro"/>
</dbReference>
<dbReference type="AlphaFoldDB" id="A0A5C0SHW6"/>
<dbReference type="InterPro" id="IPR032466">
    <property type="entry name" value="Metal_Hydrolase"/>
</dbReference>
<dbReference type="CDD" id="cd01301">
    <property type="entry name" value="rDP_like"/>
    <property type="match status" value="1"/>
</dbReference>
<dbReference type="InterPro" id="IPR008257">
    <property type="entry name" value="Pept_M19"/>
</dbReference>
<name>A0A5C0SHW6_CRATE</name>
<dbReference type="Pfam" id="PF01244">
    <property type="entry name" value="Peptidase_M19"/>
    <property type="match status" value="1"/>
</dbReference>
<organism evidence="1 2">
    <name type="scientific">Crassaminicella thermophila</name>
    <dbReference type="NCBI Taxonomy" id="2599308"/>
    <lineage>
        <taxon>Bacteria</taxon>
        <taxon>Bacillati</taxon>
        <taxon>Bacillota</taxon>
        <taxon>Clostridia</taxon>
        <taxon>Eubacteriales</taxon>
        <taxon>Clostridiaceae</taxon>
        <taxon>Crassaminicella</taxon>
    </lineage>
</organism>
<proteinExistence type="predicted"/>
<dbReference type="PANTHER" id="PTHR10443">
    <property type="entry name" value="MICROSOMAL DIPEPTIDASE"/>
    <property type="match status" value="1"/>
</dbReference>
<dbReference type="RefSeq" id="WP_148810498.1">
    <property type="nucleotide sequence ID" value="NZ_CP042243.1"/>
</dbReference>
<dbReference type="PROSITE" id="PS51365">
    <property type="entry name" value="RENAL_DIPEPTIDASE_2"/>
    <property type="match status" value="1"/>
</dbReference>
<dbReference type="KEGG" id="crs:FQB35_14185"/>
<dbReference type="GO" id="GO:0006508">
    <property type="term" value="P:proteolysis"/>
    <property type="evidence" value="ECO:0007669"/>
    <property type="project" value="InterPro"/>
</dbReference>
<dbReference type="EMBL" id="CP042243">
    <property type="protein sequence ID" value="QEK13326.1"/>
    <property type="molecule type" value="Genomic_DNA"/>
</dbReference>
<dbReference type="Gene3D" id="3.20.20.140">
    <property type="entry name" value="Metal-dependent hydrolases"/>
    <property type="match status" value="1"/>
</dbReference>
<accession>A0A5C0SHW6</accession>
<dbReference type="PANTHER" id="PTHR10443:SF12">
    <property type="entry name" value="DIPEPTIDASE"/>
    <property type="match status" value="1"/>
</dbReference>
<reference evidence="1 2" key="1">
    <citation type="submission" date="2019-07" db="EMBL/GenBank/DDBJ databases">
        <title>Complete genome of Crassaminicella thermophila SY095.</title>
        <authorList>
            <person name="Li X."/>
        </authorList>
    </citation>
    <scope>NUCLEOTIDE SEQUENCE [LARGE SCALE GENOMIC DNA]</scope>
    <source>
        <strain evidence="1 2">SY095</strain>
    </source>
</reference>
<dbReference type="SUPFAM" id="SSF51556">
    <property type="entry name" value="Metallo-dependent hydrolases"/>
    <property type="match status" value="1"/>
</dbReference>
<protein>
    <submittedName>
        <fullName evidence="1">Membrane dipeptidase</fullName>
    </submittedName>
</protein>
<evidence type="ECO:0000313" key="2">
    <source>
        <dbReference type="Proteomes" id="UP000324646"/>
    </source>
</evidence>
<gene>
    <name evidence="1" type="ORF">FQB35_14185</name>
</gene>
<keyword evidence="2" id="KW-1185">Reference proteome</keyword>